<reference evidence="1 2" key="1">
    <citation type="journal article" date="2020" name="Cell">
        <title>Large-Scale Comparative Analyses of Tick Genomes Elucidate Their Genetic Diversity and Vector Capacities.</title>
        <authorList>
            <consortium name="Tick Genome and Microbiome Consortium (TIGMIC)"/>
            <person name="Jia N."/>
            <person name="Wang J."/>
            <person name="Shi W."/>
            <person name="Du L."/>
            <person name="Sun Y."/>
            <person name="Zhan W."/>
            <person name="Jiang J.F."/>
            <person name="Wang Q."/>
            <person name="Zhang B."/>
            <person name="Ji P."/>
            <person name="Bell-Sakyi L."/>
            <person name="Cui X.M."/>
            <person name="Yuan T.T."/>
            <person name="Jiang B.G."/>
            <person name="Yang W.F."/>
            <person name="Lam T.T."/>
            <person name="Chang Q.C."/>
            <person name="Ding S.J."/>
            <person name="Wang X.J."/>
            <person name="Zhu J.G."/>
            <person name="Ruan X.D."/>
            <person name="Zhao L."/>
            <person name="Wei J.T."/>
            <person name="Ye R.Z."/>
            <person name="Que T.C."/>
            <person name="Du C.H."/>
            <person name="Zhou Y.H."/>
            <person name="Cheng J.X."/>
            <person name="Dai P.F."/>
            <person name="Guo W.B."/>
            <person name="Han X.H."/>
            <person name="Huang E.J."/>
            <person name="Li L.F."/>
            <person name="Wei W."/>
            <person name="Gao Y.C."/>
            <person name="Liu J.Z."/>
            <person name="Shao H.Z."/>
            <person name="Wang X."/>
            <person name="Wang C.C."/>
            <person name="Yang T.C."/>
            <person name="Huo Q.B."/>
            <person name="Li W."/>
            <person name="Chen H.Y."/>
            <person name="Chen S.E."/>
            <person name="Zhou L.G."/>
            <person name="Ni X.B."/>
            <person name="Tian J.H."/>
            <person name="Sheng Y."/>
            <person name="Liu T."/>
            <person name="Pan Y.S."/>
            <person name="Xia L.Y."/>
            <person name="Li J."/>
            <person name="Zhao F."/>
            <person name="Cao W.C."/>
        </authorList>
    </citation>
    <scope>NUCLEOTIDE SEQUENCE [LARGE SCALE GENOMIC DNA]</scope>
    <source>
        <strain evidence="1">Iper-2018</strain>
    </source>
</reference>
<feature type="non-terminal residue" evidence="1">
    <location>
        <position position="189"/>
    </location>
</feature>
<evidence type="ECO:0000313" key="2">
    <source>
        <dbReference type="Proteomes" id="UP000805193"/>
    </source>
</evidence>
<dbReference type="EMBL" id="JABSTQ010010291">
    <property type="protein sequence ID" value="KAG0421960.1"/>
    <property type="molecule type" value="Genomic_DNA"/>
</dbReference>
<name>A0AC60PMC0_IXOPE</name>
<accession>A0AC60PMC0</accession>
<organism evidence="1 2">
    <name type="scientific">Ixodes persulcatus</name>
    <name type="common">Taiga tick</name>
    <dbReference type="NCBI Taxonomy" id="34615"/>
    <lineage>
        <taxon>Eukaryota</taxon>
        <taxon>Metazoa</taxon>
        <taxon>Ecdysozoa</taxon>
        <taxon>Arthropoda</taxon>
        <taxon>Chelicerata</taxon>
        <taxon>Arachnida</taxon>
        <taxon>Acari</taxon>
        <taxon>Parasitiformes</taxon>
        <taxon>Ixodida</taxon>
        <taxon>Ixodoidea</taxon>
        <taxon>Ixodidae</taxon>
        <taxon>Ixodinae</taxon>
        <taxon>Ixodes</taxon>
    </lineage>
</organism>
<evidence type="ECO:0000313" key="1">
    <source>
        <dbReference type="EMBL" id="KAG0421960.1"/>
    </source>
</evidence>
<gene>
    <name evidence="1" type="ORF">HPB47_002174</name>
</gene>
<comment type="caution">
    <text evidence="1">The sequence shown here is derived from an EMBL/GenBank/DDBJ whole genome shotgun (WGS) entry which is preliminary data.</text>
</comment>
<keyword evidence="2" id="KW-1185">Reference proteome</keyword>
<dbReference type="Proteomes" id="UP000805193">
    <property type="component" value="Unassembled WGS sequence"/>
</dbReference>
<proteinExistence type="predicted"/>
<sequence>MEVTGWLELSQDSNGHVIHCNAFGSKDFIDTMLTAVSENAITKVTKDEMDKFVNLCHDRELHTTKKAPKSIFNFLGKMLHSFVIYPGTKWCGEGTLAKDYDDLGTNRAVDMCCREHDHATDYIEPFQKKHGIRNWEPYTITNCQDDCRLYNCIKNVNSSISKVLGVFYFNVLKTRCFAYDYPLICTSYN</sequence>
<protein>
    <submittedName>
        <fullName evidence="1">Uncharacterized protein</fullName>
    </submittedName>
</protein>